<evidence type="ECO:0000256" key="2">
    <source>
        <dbReference type="ARBA" id="ARBA00005712"/>
    </source>
</evidence>
<evidence type="ECO:0000256" key="15">
    <source>
        <dbReference type="ARBA" id="ARBA00045605"/>
    </source>
</evidence>
<dbReference type="InterPro" id="IPR020546">
    <property type="entry name" value="ATP_synth_F1_dsu/esu_N"/>
</dbReference>
<evidence type="ECO:0000256" key="10">
    <source>
        <dbReference type="ARBA" id="ARBA00023128"/>
    </source>
</evidence>
<evidence type="ECO:0000259" key="18">
    <source>
        <dbReference type="Pfam" id="PF21334"/>
    </source>
</evidence>
<dbReference type="InParanoid" id="C5DNF9"/>
<evidence type="ECO:0000256" key="7">
    <source>
        <dbReference type="ARBA" id="ARBA00022792"/>
    </source>
</evidence>
<keyword evidence="6" id="KW-0375">Hydrogen ion transport</keyword>
<dbReference type="InterPro" id="IPR001469">
    <property type="entry name" value="ATP_synth_F1_dsu/esu"/>
</dbReference>
<keyword evidence="20" id="KW-1185">Reference proteome</keyword>
<keyword evidence="13" id="KW-0066">ATP synthesis</keyword>
<dbReference type="SUPFAM" id="SSF51344">
    <property type="entry name" value="Epsilon subunit of F1F0-ATP synthase N-terminal domain"/>
    <property type="match status" value="1"/>
</dbReference>
<dbReference type="FunFam" id="2.60.15.10:FF:000003">
    <property type="entry name" value="ATP synthase subunit delta, mitochondrial"/>
    <property type="match status" value="1"/>
</dbReference>
<dbReference type="OrthoDB" id="270171at2759"/>
<keyword evidence="9" id="KW-0406">Ion transport</keyword>
<keyword evidence="11 16" id="KW-0472">Membrane</keyword>
<organism evidence="19 20">
    <name type="scientific">Lachancea thermotolerans (strain ATCC 56472 / CBS 6340 / NRRL Y-8284)</name>
    <name type="common">Yeast</name>
    <name type="synonym">Kluyveromyces thermotolerans</name>
    <dbReference type="NCBI Taxonomy" id="559295"/>
    <lineage>
        <taxon>Eukaryota</taxon>
        <taxon>Fungi</taxon>
        <taxon>Dikarya</taxon>
        <taxon>Ascomycota</taxon>
        <taxon>Saccharomycotina</taxon>
        <taxon>Saccharomycetes</taxon>
        <taxon>Saccharomycetales</taxon>
        <taxon>Saccharomycetaceae</taxon>
        <taxon>Lachancea</taxon>
    </lineage>
</organism>
<evidence type="ECO:0000313" key="20">
    <source>
        <dbReference type="Proteomes" id="UP000002036"/>
    </source>
</evidence>
<dbReference type="Gene3D" id="6.10.140.880">
    <property type="match status" value="1"/>
</dbReference>
<dbReference type="GO" id="GO:0045259">
    <property type="term" value="C:proton-transporting ATP synthase complex"/>
    <property type="evidence" value="ECO:0007669"/>
    <property type="project" value="UniProtKB-KW"/>
</dbReference>
<keyword evidence="12" id="KW-0139">CF(1)</keyword>
<dbReference type="Pfam" id="PF02823">
    <property type="entry name" value="ATP-synt_DE_N"/>
    <property type="match status" value="1"/>
</dbReference>
<dbReference type="PANTHER" id="PTHR13822">
    <property type="entry name" value="ATP SYNTHASE DELTA/EPSILON CHAIN"/>
    <property type="match status" value="1"/>
</dbReference>
<evidence type="ECO:0000256" key="8">
    <source>
        <dbReference type="ARBA" id="ARBA00022946"/>
    </source>
</evidence>
<comment type="subcellular location">
    <subcellularLocation>
        <location evidence="1">Mitochondrion inner membrane</location>
    </subcellularLocation>
</comment>
<evidence type="ECO:0000256" key="13">
    <source>
        <dbReference type="ARBA" id="ARBA00023310"/>
    </source>
</evidence>
<evidence type="ECO:0000256" key="4">
    <source>
        <dbReference type="ARBA" id="ARBA00016960"/>
    </source>
</evidence>
<evidence type="ECO:0000256" key="3">
    <source>
        <dbReference type="ARBA" id="ARBA00011648"/>
    </source>
</evidence>
<keyword evidence="7" id="KW-0999">Mitochondrion inner membrane</keyword>
<dbReference type="InterPro" id="IPR048938">
    <property type="entry name" value="ATPD_C_fung"/>
</dbReference>
<evidence type="ECO:0000313" key="19">
    <source>
        <dbReference type="EMBL" id="CAR25320.1"/>
    </source>
</evidence>
<dbReference type="STRING" id="559295.C5DNF9"/>
<dbReference type="GeneID" id="8294044"/>
<feature type="domain" description="F1F0-ATP synthase subunit delta C-terminal" evidence="18">
    <location>
        <begin position="172"/>
        <end position="211"/>
    </location>
</feature>
<dbReference type="KEGG" id="lth:KLTH0G16632g"/>
<dbReference type="Pfam" id="PF21334">
    <property type="entry name" value="ATPD_C_fung"/>
    <property type="match status" value="1"/>
</dbReference>
<dbReference type="HAMAP" id="MF_00530">
    <property type="entry name" value="ATP_synth_epsil_bac"/>
    <property type="match status" value="1"/>
</dbReference>
<evidence type="ECO:0000256" key="5">
    <source>
        <dbReference type="ARBA" id="ARBA00022448"/>
    </source>
</evidence>
<evidence type="ECO:0000256" key="11">
    <source>
        <dbReference type="ARBA" id="ARBA00023136"/>
    </source>
</evidence>
<protein>
    <recommendedName>
        <fullName evidence="4">ATP synthase subunit delta, mitochondrial</fullName>
    </recommendedName>
    <alternativeName>
        <fullName evidence="14">F-ATPase delta subunit</fullName>
    </alternativeName>
</protein>
<evidence type="ECO:0000256" key="12">
    <source>
        <dbReference type="ARBA" id="ARBA00023196"/>
    </source>
</evidence>
<dbReference type="CDD" id="cd12152">
    <property type="entry name" value="F1-ATPase_delta"/>
    <property type="match status" value="1"/>
</dbReference>
<evidence type="ECO:0000256" key="1">
    <source>
        <dbReference type="ARBA" id="ARBA00004273"/>
    </source>
</evidence>
<keyword evidence="16" id="KW-0812">Transmembrane</keyword>
<comment type="subunit">
    <text evidence="3">F-type ATPases have 2 components, CF(1) - the catalytic core - and CF(0) - the membrane proton channel. CF(1) has five subunits: alpha(3), beta(3), gamma(1), delta(1), epsilon(1). CF(0) has three main subunits: a, b and c.</text>
</comment>
<dbReference type="InterPro" id="IPR036771">
    <property type="entry name" value="ATPsynth_dsu/esu_N"/>
</dbReference>
<dbReference type="HOGENOM" id="CLU_084338_0_0_1"/>
<evidence type="ECO:0000256" key="14">
    <source>
        <dbReference type="ARBA" id="ARBA00031669"/>
    </source>
</evidence>
<comment type="similarity">
    <text evidence="2">Belongs to the ATPase epsilon chain family.</text>
</comment>
<keyword evidence="5" id="KW-0813">Transport</keyword>
<dbReference type="PANTHER" id="PTHR13822:SF7">
    <property type="entry name" value="ATP SYNTHASE SUBUNIT DELTA, MITOCHONDRIAL"/>
    <property type="match status" value="1"/>
</dbReference>
<keyword evidence="8" id="KW-0809">Transit peptide</keyword>
<dbReference type="eggNOG" id="KOG1758">
    <property type="taxonomic scope" value="Eukaryota"/>
</dbReference>
<sequence>MVRTCLYKARWIQSTQVNRKFSGRHSRHPFLSCFCFENWIFGISAAFQYLKHIDFEMFRLSGGRVLLRSVNTIGRRTYAEAAGDFLKLQFALPHQTLFAGSKVTQVNLPAQSGQVGILANHVPTVEQLSAGVVEVFEGSSSKKFFVSGGFATVQPDSTLSINSVEAFPLDSFSQENVRSLVAEANKNASSSDEKVAAEAAIQLEVLEALQAALK</sequence>
<dbReference type="EMBL" id="CU928171">
    <property type="protein sequence ID" value="CAR25320.1"/>
    <property type="molecule type" value="Genomic_DNA"/>
</dbReference>
<evidence type="ECO:0000256" key="9">
    <source>
        <dbReference type="ARBA" id="ARBA00023065"/>
    </source>
</evidence>
<evidence type="ECO:0000256" key="6">
    <source>
        <dbReference type="ARBA" id="ARBA00022781"/>
    </source>
</evidence>
<name>C5DNF9_LACTC</name>
<dbReference type="FunCoup" id="C5DNF9">
    <property type="interactions" value="772"/>
</dbReference>
<dbReference type="GO" id="GO:0005743">
    <property type="term" value="C:mitochondrial inner membrane"/>
    <property type="evidence" value="ECO:0007669"/>
    <property type="project" value="UniProtKB-SubCell"/>
</dbReference>
<keyword evidence="16" id="KW-1133">Transmembrane helix</keyword>
<evidence type="ECO:0000259" key="17">
    <source>
        <dbReference type="Pfam" id="PF02823"/>
    </source>
</evidence>
<feature type="domain" description="ATP synthase F1 complex delta/epsilon subunit N-terminal" evidence="17">
    <location>
        <begin position="86"/>
        <end position="157"/>
    </location>
</feature>
<keyword evidence="10" id="KW-0496">Mitochondrion</keyword>
<proteinExistence type="inferred from homology"/>
<dbReference type="Gene3D" id="2.60.15.10">
    <property type="entry name" value="F0F1 ATP synthase delta/epsilon subunit, N-terminal"/>
    <property type="match status" value="1"/>
</dbReference>
<dbReference type="AlphaFoldDB" id="C5DNF9"/>
<gene>
    <name evidence="19" type="ordered locus">KLTH0G16632g</name>
</gene>
<comment type="function">
    <text evidence="15">Mitochondrial membrane ATP synthase (F(1)F(0) ATP synthase or Complex V) produces ATP from ADP in the presence of a proton gradient across the membrane which is generated by electron transport complexes of the respiratory chain. F-type ATPases consist of two structural domains, F(1) - containing the extramembraneous catalytic core, and F(0) - containing the membrane proton channel, linked together by a central stalk and a peripheral stalk. During catalysis, ATP turnover in the catalytic domain of F(1) is coupled via a rotary mechanism of the central stalk subunits to proton translocation. Part of the complex F(1) domain and of the central stalk which is part of the complex rotary element. Rotation of the central stalk against the surrounding alpha(3)beta(3) subunits leads to hydrolysis of ATP in three separate catalytic sites on the beta subunits.</text>
</comment>
<dbReference type="RefSeq" id="XP_002555757.1">
    <property type="nucleotide sequence ID" value="XM_002555711.1"/>
</dbReference>
<reference evidence="19 20" key="1">
    <citation type="journal article" date="2009" name="Genome Res.">
        <title>Comparative genomics of protoploid Saccharomycetaceae.</title>
        <authorList>
            <consortium name="The Genolevures Consortium"/>
            <person name="Souciet J.-L."/>
            <person name="Dujon B."/>
            <person name="Gaillardin C."/>
            <person name="Johnston M."/>
            <person name="Baret P.V."/>
            <person name="Cliften P."/>
            <person name="Sherman D.J."/>
            <person name="Weissenbach J."/>
            <person name="Westhof E."/>
            <person name="Wincker P."/>
            <person name="Jubin C."/>
            <person name="Poulain J."/>
            <person name="Barbe V."/>
            <person name="Segurens B."/>
            <person name="Artiguenave F."/>
            <person name="Anthouard V."/>
            <person name="Vacherie B."/>
            <person name="Val M.-E."/>
            <person name="Fulton R.S."/>
            <person name="Minx P."/>
            <person name="Wilson R."/>
            <person name="Durrens P."/>
            <person name="Jean G."/>
            <person name="Marck C."/>
            <person name="Martin T."/>
            <person name="Nikolski M."/>
            <person name="Rolland T."/>
            <person name="Seret M.-L."/>
            <person name="Casaregola S."/>
            <person name="Despons L."/>
            <person name="Fairhead C."/>
            <person name="Fischer G."/>
            <person name="Lafontaine I."/>
            <person name="Leh V."/>
            <person name="Lemaire M."/>
            <person name="de Montigny J."/>
            <person name="Neuveglise C."/>
            <person name="Thierry A."/>
            <person name="Blanc-Lenfle I."/>
            <person name="Bleykasten C."/>
            <person name="Diffels J."/>
            <person name="Fritsch E."/>
            <person name="Frangeul L."/>
            <person name="Goeffon A."/>
            <person name="Jauniaux N."/>
            <person name="Kachouri-Lafond R."/>
            <person name="Payen C."/>
            <person name="Potier S."/>
            <person name="Pribylova L."/>
            <person name="Ozanne C."/>
            <person name="Richard G.-F."/>
            <person name="Sacerdot C."/>
            <person name="Straub M.-L."/>
            <person name="Talla E."/>
        </authorList>
    </citation>
    <scope>NUCLEOTIDE SEQUENCE [LARGE SCALE GENOMIC DNA]</scope>
    <source>
        <strain evidence="20">ATCC 56472 / CBS 6340 / NRRL Y-8284</strain>
    </source>
</reference>
<dbReference type="Proteomes" id="UP000002036">
    <property type="component" value="Chromosome G"/>
</dbReference>
<accession>C5DNF9</accession>
<dbReference type="GO" id="GO:0046933">
    <property type="term" value="F:proton-transporting ATP synthase activity, rotational mechanism"/>
    <property type="evidence" value="ECO:0007669"/>
    <property type="project" value="InterPro"/>
</dbReference>
<evidence type="ECO:0000256" key="16">
    <source>
        <dbReference type="SAM" id="Phobius"/>
    </source>
</evidence>
<feature type="transmembrane region" description="Helical" evidence="16">
    <location>
        <begin position="29"/>
        <end position="50"/>
    </location>
</feature>